<keyword evidence="1" id="KW-0539">Nucleus</keyword>
<dbReference type="PROSITE" id="PS00463">
    <property type="entry name" value="ZN2_CY6_FUNGAL_1"/>
    <property type="match status" value="1"/>
</dbReference>
<protein>
    <recommendedName>
        <fullName evidence="3">Zn(2)-C6 fungal-type domain-containing protein</fullName>
    </recommendedName>
</protein>
<dbReference type="GO" id="GO:0008270">
    <property type="term" value="F:zinc ion binding"/>
    <property type="evidence" value="ECO:0007669"/>
    <property type="project" value="InterPro"/>
</dbReference>
<dbReference type="CDD" id="cd12148">
    <property type="entry name" value="fungal_TF_MHR"/>
    <property type="match status" value="1"/>
</dbReference>
<evidence type="ECO:0000259" key="3">
    <source>
        <dbReference type="PROSITE" id="PS50048"/>
    </source>
</evidence>
<dbReference type="InterPro" id="IPR036864">
    <property type="entry name" value="Zn2-C6_fun-type_DNA-bd_sf"/>
</dbReference>
<evidence type="ECO:0000256" key="2">
    <source>
        <dbReference type="SAM" id="MobiDB-lite"/>
    </source>
</evidence>
<reference evidence="4" key="2">
    <citation type="submission" date="2014-02" db="EMBL/GenBank/DDBJ databases">
        <title>Annotation of the Genome Sequence of Fusarium oxysporum f. sp. melonis 26406.</title>
        <authorList>
            <consortium name="The Broad Institute Genomics Platform"/>
            <person name="Ma L.-J."/>
            <person name="Corby-Kistler H."/>
            <person name="Broz K."/>
            <person name="Gale L.R."/>
            <person name="Jonkers W."/>
            <person name="O'Donnell K."/>
            <person name="Ploetz R."/>
            <person name="Steinberg C."/>
            <person name="Schwartz D.C."/>
            <person name="VanEtten H."/>
            <person name="Zhou S."/>
            <person name="Young S.K."/>
            <person name="Zeng Q."/>
            <person name="Gargeya S."/>
            <person name="Fitzgerald M."/>
            <person name="Abouelleil A."/>
            <person name="Alvarado L."/>
            <person name="Chapman S.B."/>
            <person name="Gainer-Dewar J."/>
            <person name="Goldberg J."/>
            <person name="Griggs A."/>
            <person name="Gujja S."/>
            <person name="Hansen M."/>
            <person name="Howarth C."/>
            <person name="Imamovic A."/>
            <person name="Ireland A."/>
            <person name="Larimer J."/>
            <person name="McCowan C."/>
            <person name="Murphy C."/>
            <person name="Pearson M."/>
            <person name="Poon T.W."/>
            <person name="Priest M."/>
            <person name="Roberts A."/>
            <person name="Saif S."/>
            <person name="Shea T."/>
            <person name="Sykes S."/>
            <person name="Wortman J."/>
            <person name="Nusbaum C."/>
            <person name="Birren B."/>
        </authorList>
    </citation>
    <scope>NUCLEOTIDE SEQUENCE</scope>
    <source>
        <strain evidence="4">26406</strain>
    </source>
</reference>
<dbReference type="Proteomes" id="UP000030703">
    <property type="component" value="Unassembled WGS sequence"/>
</dbReference>
<sequence length="465" mass="54287">MSSSKRSLPMLLPRPPTQSAGEGDLARTTTELPRKRQAVTTACNNCKKRKSKCDSCRPRCGPCLRRDLQCEFVERQDPNAHENEKRLISTYQTVFELIRQGNHEESIQALQRIRDADNVDEAANSIEGAQLLLQMPSSSYVSTLEKRAPRERLSFENLRPRKRQLRSPHEDSSFMFEKQYMTDPRDKYVDSEIFVDLSTRDLPLSRWTTVSQDDRQMNHLLTMFFTWDNIVERAFYRPIFEEDTITMDPQLPDDHPRNFCSRFLINALLAVSCLYTLDPVFFKEPQDSSTRGRRWADEAETLLEKIDKPSIPLLQGLYSLFVYEGVIGNGTKSVNYFLRSMNVYKDLNDVWTVQPRQGADDARLEREKQAISWCLWGFYCCEWRSSQAFGFRKLVRKPKIKRVWLEDNFTLSKPDCVGYWWFPYPISYQIQTSLQVEVRTVDVALSEIVEEALDFVYPEEGKLPP</sequence>
<evidence type="ECO:0000313" key="4">
    <source>
        <dbReference type="EMBL" id="EXK25626.1"/>
    </source>
</evidence>
<dbReference type="InterPro" id="IPR001138">
    <property type="entry name" value="Zn2Cys6_DnaBD"/>
</dbReference>
<dbReference type="Pfam" id="PF00172">
    <property type="entry name" value="Zn_clus"/>
    <property type="match status" value="1"/>
</dbReference>
<feature type="domain" description="Zn(2)-C6 fungal-type" evidence="3">
    <location>
        <begin position="42"/>
        <end position="72"/>
    </location>
</feature>
<dbReference type="VEuPathDB" id="FungiDB:FOMG_17727"/>
<gene>
    <name evidence="4" type="ORF">FOMG_17727</name>
</gene>
<dbReference type="AlphaFoldDB" id="W9ZX34"/>
<dbReference type="OrthoDB" id="5595695at2759"/>
<organism evidence="4">
    <name type="scientific">Fusarium oxysporum f. sp. melonis 26406</name>
    <dbReference type="NCBI Taxonomy" id="1089452"/>
    <lineage>
        <taxon>Eukaryota</taxon>
        <taxon>Fungi</taxon>
        <taxon>Dikarya</taxon>
        <taxon>Ascomycota</taxon>
        <taxon>Pezizomycotina</taxon>
        <taxon>Sordariomycetes</taxon>
        <taxon>Hypocreomycetidae</taxon>
        <taxon>Hypocreales</taxon>
        <taxon>Nectriaceae</taxon>
        <taxon>Fusarium</taxon>
        <taxon>Fusarium oxysporum species complex</taxon>
    </lineage>
</organism>
<dbReference type="SUPFAM" id="SSF57701">
    <property type="entry name" value="Zn2/Cys6 DNA-binding domain"/>
    <property type="match status" value="1"/>
</dbReference>
<dbReference type="EMBL" id="KI980358">
    <property type="protein sequence ID" value="EXK25626.1"/>
    <property type="molecule type" value="Genomic_DNA"/>
</dbReference>
<name>W9ZX34_FUSOX</name>
<dbReference type="Gene3D" id="4.10.240.10">
    <property type="entry name" value="Zn(2)-C6 fungal-type DNA-binding domain"/>
    <property type="match status" value="1"/>
</dbReference>
<dbReference type="SMART" id="SM00066">
    <property type="entry name" value="GAL4"/>
    <property type="match status" value="1"/>
</dbReference>
<accession>W9ZX34</accession>
<dbReference type="PANTHER" id="PTHR47256">
    <property type="entry name" value="ZN(II)2CYS6 TRANSCRIPTION FACTOR (EUROFUNG)-RELATED"/>
    <property type="match status" value="1"/>
</dbReference>
<proteinExistence type="predicted"/>
<dbReference type="GO" id="GO:0000981">
    <property type="term" value="F:DNA-binding transcription factor activity, RNA polymerase II-specific"/>
    <property type="evidence" value="ECO:0007669"/>
    <property type="project" value="InterPro"/>
</dbReference>
<feature type="region of interest" description="Disordered" evidence="2">
    <location>
        <begin position="1"/>
        <end position="33"/>
    </location>
</feature>
<evidence type="ECO:0000256" key="1">
    <source>
        <dbReference type="ARBA" id="ARBA00023242"/>
    </source>
</evidence>
<dbReference type="CDD" id="cd00067">
    <property type="entry name" value="GAL4"/>
    <property type="match status" value="1"/>
</dbReference>
<dbReference type="InterPro" id="IPR053187">
    <property type="entry name" value="Notoamide_regulator"/>
</dbReference>
<dbReference type="PANTHER" id="PTHR47256:SF3">
    <property type="entry name" value="ZN(II)2CYS6 TRANSCRIPTION FACTOR (EUROFUNG)"/>
    <property type="match status" value="1"/>
</dbReference>
<dbReference type="HOGENOM" id="CLU_007003_9_1_1"/>
<reference evidence="4" key="1">
    <citation type="submission" date="2012-04" db="EMBL/GenBank/DDBJ databases">
        <title>The Genome Sequence of Fusarium oxysporum melonis.</title>
        <authorList>
            <consortium name="The Broad Institute Genome Sequencing Platform"/>
            <person name="Ma L.-J."/>
            <person name="Gale L.R."/>
            <person name="Schwartz D.C."/>
            <person name="Zhou S."/>
            <person name="Corby-Kistler H."/>
            <person name="Young S.K."/>
            <person name="Zeng Q."/>
            <person name="Gargeya S."/>
            <person name="Fitzgerald M."/>
            <person name="Haas B."/>
            <person name="Abouelleil A."/>
            <person name="Alvarado L."/>
            <person name="Arachchi H.M."/>
            <person name="Berlin A."/>
            <person name="Brown A."/>
            <person name="Chapman S.B."/>
            <person name="Chen Z."/>
            <person name="Dunbar C."/>
            <person name="Freedman E."/>
            <person name="Gearin G."/>
            <person name="Goldberg J."/>
            <person name="Griggs A."/>
            <person name="Gujja S."/>
            <person name="Heiman D."/>
            <person name="Howarth C."/>
            <person name="Larson L."/>
            <person name="Lui A."/>
            <person name="MacDonald P.J.P."/>
            <person name="Montmayeur A."/>
            <person name="Murphy C."/>
            <person name="Neiman D."/>
            <person name="Pearson M."/>
            <person name="Priest M."/>
            <person name="Roberts A."/>
            <person name="Saif S."/>
            <person name="Shea T."/>
            <person name="Shenoy N."/>
            <person name="Sisk P."/>
            <person name="Stolte C."/>
            <person name="Sykes S."/>
            <person name="Wortman J."/>
            <person name="Nusbaum C."/>
            <person name="Birren B."/>
        </authorList>
    </citation>
    <scope>NUCLEOTIDE SEQUENCE</scope>
    <source>
        <strain evidence="4">26406</strain>
    </source>
</reference>
<dbReference type="PROSITE" id="PS50048">
    <property type="entry name" value="ZN2_CY6_FUNGAL_2"/>
    <property type="match status" value="1"/>
</dbReference>